<comment type="similarity">
    <text evidence="3">Belongs to the RNase PH family.</text>
</comment>
<evidence type="ECO:0000256" key="1">
    <source>
        <dbReference type="ARBA" id="ARBA00004123"/>
    </source>
</evidence>
<dbReference type="GO" id="GO:0034473">
    <property type="term" value="P:U1 snRNA 3'-end processing"/>
    <property type="evidence" value="ECO:0007669"/>
    <property type="project" value="TreeGrafter"/>
</dbReference>
<dbReference type="GO" id="GO:0071038">
    <property type="term" value="P:TRAMP-dependent tRNA surveillance pathway"/>
    <property type="evidence" value="ECO:0007669"/>
    <property type="project" value="TreeGrafter"/>
</dbReference>
<dbReference type="CDD" id="cd11368">
    <property type="entry name" value="RNase_PH_RRP45"/>
    <property type="match status" value="1"/>
</dbReference>
<dbReference type="GO" id="GO:0000177">
    <property type="term" value="C:cytoplasmic exosome (RNase complex)"/>
    <property type="evidence" value="ECO:0007669"/>
    <property type="project" value="TreeGrafter"/>
</dbReference>
<dbReference type="GO" id="GO:0034475">
    <property type="term" value="P:U4 snRNA 3'-end processing"/>
    <property type="evidence" value="ECO:0007669"/>
    <property type="project" value="TreeGrafter"/>
</dbReference>
<dbReference type="AlphaFoldDB" id="A0A7R9IJD0"/>
<evidence type="ECO:0000256" key="5">
    <source>
        <dbReference type="ARBA" id="ARBA00022490"/>
    </source>
</evidence>
<dbReference type="PANTHER" id="PTHR11097:SF14">
    <property type="entry name" value="EXOSOME COMPLEX COMPONENT RRP45"/>
    <property type="match status" value="1"/>
</dbReference>
<dbReference type="InterPro" id="IPR050590">
    <property type="entry name" value="Exosome_comp_Rrp42_subfam"/>
</dbReference>
<dbReference type="GO" id="GO:0000467">
    <property type="term" value="P:exonucleolytic trimming to generate mature 3'-end of 5.8S rRNA from tricistronic rRNA transcript (SSU-rRNA, 5.8S rRNA, LSU-rRNA)"/>
    <property type="evidence" value="ECO:0007669"/>
    <property type="project" value="TreeGrafter"/>
</dbReference>
<dbReference type="EMBL" id="OE002837">
    <property type="protein sequence ID" value="CAD7459388.1"/>
    <property type="molecule type" value="Genomic_DNA"/>
</dbReference>
<dbReference type="InterPro" id="IPR020568">
    <property type="entry name" value="Ribosomal_Su5_D2-typ_SF"/>
</dbReference>
<comment type="subcellular location">
    <subcellularLocation>
        <location evidence="2">Cytoplasm</location>
    </subcellularLocation>
    <subcellularLocation>
        <location evidence="1">Nucleus</location>
    </subcellularLocation>
</comment>
<organism evidence="9">
    <name type="scientific">Timema tahoe</name>
    <dbReference type="NCBI Taxonomy" id="61484"/>
    <lineage>
        <taxon>Eukaryota</taxon>
        <taxon>Metazoa</taxon>
        <taxon>Ecdysozoa</taxon>
        <taxon>Arthropoda</taxon>
        <taxon>Hexapoda</taxon>
        <taxon>Insecta</taxon>
        <taxon>Pterygota</taxon>
        <taxon>Neoptera</taxon>
        <taxon>Polyneoptera</taxon>
        <taxon>Phasmatodea</taxon>
        <taxon>Timematodea</taxon>
        <taxon>Timematoidea</taxon>
        <taxon>Timematidae</taxon>
        <taxon>Timema</taxon>
    </lineage>
</organism>
<evidence type="ECO:0000256" key="7">
    <source>
        <dbReference type="ARBA" id="ARBA00032660"/>
    </source>
</evidence>
<accession>A0A7R9IJD0</accession>
<evidence type="ECO:0000256" key="6">
    <source>
        <dbReference type="ARBA" id="ARBA00022884"/>
    </source>
</evidence>
<keyword evidence="6" id="KW-0694">RNA-binding</keyword>
<dbReference type="GO" id="GO:0016075">
    <property type="term" value="P:rRNA catabolic process"/>
    <property type="evidence" value="ECO:0007669"/>
    <property type="project" value="TreeGrafter"/>
</dbReference>
<keyword evidence="5" id="KW-0963">Cytoplasm</keyword>
<protein>
    <recommendedName>
        <fullName evidence="4">Exosome complex component RRP45</fullName>
    </recommendedName>
    <alternativeName>
        <fullName evidence="7">Exosome component 9</fullName>
    </alternativeName>
</protein>
<sequence length="208" mass="22989">MMAPRRMSMAACTIFCVRQTPASICFLERIDGRGIDEFRELEIFFGTDWGCCQVSLGDTKVLAQVSCDVMAPKATRPNEGLLHINVELSPMGAPHFESGRLSELGVQLNRLLEKAIKDSHCVDLESLCIVAEEKVFNLRVDVHVLNHEGNLVEAASIAALTALSHFRRPDVTMTGEKTIIHDPSEKDPIPVVLHHHPVCVSYALFNNG</sequence>
<evidence type="ECO:0000256" key="2">
    <source>
        <dbReference type="ARBA" id="ARBA00004496"/>
    </source>
</evidence>
<dbReference type="InterPro" id="IPR001247">
    <property type="entry name" value="ExoRNase_PH_dom1"/>
</dbReference>
<dbReference type="SUPFAM" id="SSF54211">
    <property type="entry name" value="Ribosomal protein S5 domain 2-like"/>
    <property type="match status" value="1"/>
</dbReference>
<dbReference type="GO" id="GO:0071035">
    <property type="term" value="P:nuclear polyadenylation-dependent rRNA catabolic process"/>
    <property type="evidence" value="ECO:0007669"/>
    <property type="project" value="TreeGrafter"/>
</dbReference>
<dbReference type="PANTHER" id="PTHR11097">
    <property type="entry name" value="EXOSOME COMPLEX EXONUCLEASE RIBOSOMAL RNA PROCESSING PROTEIN"/>
    <property type="match status" value="1"/>
</dbReference>
<dbReference type="GO" id="GO:0035925">
    <property type="term" value="F:mRNA 3'-UTR AU-rich region binding"/>
    <property type="evidence" value="ECO:0007669"/>
    <property type="project" value="TreeGrafter"/>
</dbReference>
<evidence type="ECO:0000259" key="8">
    <source>
        <dbReference type="Pfam" id="PF01138"/>
    </source>
</evidence>
<gene>
    <name evidence="9" type="ORF">TTEB3V08_LOCUS7343</name>
</gene>
<dbReference type="InterPro" id="IPR033100">
    <property type="entry name" value="Rrp45"/>
</dbReference>
<dbReference type="Pfam" id="PF01138">
    <property type="entry name" value="RNase_PH"/>
    <property type="match status" value="1"/>
</dbReference>
<dbReference type="Gene3D" id="3.30.230.70">
    <property type="entry name" value="GHMP Kinase, N-terminal domain"/>
    <property type="match status" value="1"/>
</dbReference>
<proteinExistence type="inferred from homology"/>
<dbReference type="InterPro" id="IPR027408">
    <property type="entry name" value="PNPase/RNase_PH_dom_sf"/>
</dbReference>
<name>A0A7R9IJD0_9NEOP</name>
<feature type="domain" description="Exoribonuclease phosphorolytic" evidence="8">
    <location>
        <begin position="37"/>
        <end position="169"/>
    </location>
</feature>
<dbReference type="GO" id="GO:0071028">
    <property type="term" value="P:nuclear mRNA surveillance"/>
    <property type="evidence" value="ECO:0007669"/>
    <property type="project" value="TreeGrafter"/>
</dbReference>
<dbReference type="GO" id="GO:0000176">
    <property type="term" value="C:nuclear exosome (RNase complex)"/>
    <property type="evidence" value="ECO:0007669"/>
    <property type="project" value="TreeGrafter"/>
</dbReference>
<reference evidence="9" key="1">
    <citation type="submission" date="2020-11" db="EMBL/GenBank/DDBJ databases">
        <authorList>
            <person name="Tran Van P."/>
        </authorList>
    </citation>
    <scope>NUCLEOTIDE SEQUENCE</scope>
</reference>
<evidence type="ECO:0000256" key="3">
    <source>
        <dbReference type="ARBA" id="ARBA00006678"/>
    </source>
</evidence>
<dbReference type="GO" id="GO:0034476">
    <property type="term" value="P:U5 snRNA 3'-end processing"/>
    <property type="evidence" value="ECO:0007669"/>
    <property type="project" value="TreeGrafter"/>
</dbReference>
<evidence type="ECO:0000256" key="4">
    <source>
        <dbReference type="ARBA" id="ARBA00019572"/>
    </source>
</evidence>
<evidence type="ECO:0000313" key="9">
    <source>
        <dbReference type="EMBL" id="CAD7459388.1"/>
    </source>
</evidence>